<keyword evidence="2" id="KW-0547">Nucleotide-binding</keyword>
<dbReference type="PROSITE" id="PS01036">
    <property type="entry name" value="HSP70_3"/>
    <property type="match status" value="1"/>
</dbReference>
<dbReference type="InterPro" id="IPR029047">
    <property type="entry name" value="HSP70_peptide-bd_sf"/>
</dbReference>
<dbReference type="SUPFAM" id="SSF100920">
    <property type="entry name" value="Heat shock protein 70kD (HSP70), peptide-binding domain"/>
    <property type="match status" value="1"/>
</dbReference>
<keyword evidence="3" id="KW-0067">ATP-binding</keyword>
<keyword evidence="4" id="KW-0346">Stress response</keyword>
<dbReference type="STRING" id="48709.A0A1D2MNU1"/>
<dbReference type="FunFam" id="3.90.640.10:FF:000003">
    <property type="entry name" value="Molecular chaperone DnaK"/>
    <property type="match status" value="1"/>
</dbReference>
<dbReference type="Gene3D" id="3.30.420.40">
    <property type="match status" value="2"/>
</dbReference>
<dbReference type="GO" id="GO:0140662">
    <property type="term" value="F:ATP-dependent protein folding chaperone"/>
    <property type="evidence" value="ECO:0007669"/>
    <property type="project" value="InterPro"/>
</dbReference>
<sequence>MDTDCIAKALPRNISLEKTSHVSIKHMLDDILVQYDSELNAFLEHNKFAELQELKVFHENLKCNKLSNLTNSLELSGESPKLIEESKIELHSLLDQEFNDHEEGHKHHMNEIKSETDKFIRGCSKTHKLNLKKLINTCKSFEELKKFHDDSVSTFMKSFSTNGNPYPTSCNEHPRVSQKLLHKFEKVFEEISKQIDEQRLSYKETMNTAIVDYISQYQHEISLAEGRSKDMIGLHSQLLNKGKRELQKKYTMLKIPRCCHLILSEFEELLESKLKASYETLKIDNTPTQWINEAIVHYENIMKSKLSEAENLYQLKNYHIAAKDSAGELLIEKCSESKDEDGLLNTPWQLLVSQLELKVDLVFREFKDLFRRQDLGAQKIIDDTLQKAKEHYKNEMRIHFKNNKFIHPERLEELHNVACSYAVTRFVSDNSSSHIKETHISELLEHLYQDYKKKNDMNYNSKLSPSIGIDLGTTNCCVGVHIDGETIIVPDVPQGTRKITPSYVAFTFDEAGNSKISYGSVAKKQTHVNLENTIFDVKRIIGKPFNDKHLQKDMYMWPFTVVKGKQGQPMIQIEDTQNVKTHLYAPSSISALLLKRLRENVEAHLKLEKSSITQAVITVPAYFNNDQRQATVDAGIIAGFEKVDILTEPIAAAFAYKLHRSDKQAKKVLIYDLGGGTFDVAVMDVELGIEVLAIGGDTHLGGNDFDKELVMYCAKEFSEIHKVNAFKGEDSSIKPDRDAFRRRFTRLQKHCEKAKKQLSTASSTVVCIDAFFEGIDLNLTVTKKKFEELNDTYFQKTINIVHDTLEGIHLKKEDIDDVILVGGSTRIPRVCELIQKHFNGKALNYSVHADEAVAFGAARQAAILSGENARQNIDMLAVQDVSPMSLGTEILGGFMSTIIPKYTKIPTSLQDVYTTVRDNQTSVGIKIFQGENHIAEDNSFLGKFILSGLPEGLAGTEKFYIRMNLTSMGILRVSAVSKTDFSLNADIIITEESLRSSEKDVAELKEKVTTFGCCRLLSPNLSLFGLILIYYT</sequence>
<dbReference type="GO" id="GO:0005524">
    <property type="term" value="F:ATP binding"/>
    <property type="evidence" value="ECO:0007669"/>
    <property type="project" value="UniProtKB-KW"/>
</dbReference>
<comment type="similarity">
    <text evidence="1">Belongs to the heat shock protein 70 family.</text>
</comment>
<protein>
    <submittedName>
        <fullName evidence="4">Heat shock 70 kDa protein</fullName>
    </submittedName>
</protein>
<evidence type="ECO:0000313" key="5">
    <source>
        <dbReference type="Proteomes" id="UP000094527"/>
    </source>
</evidence>
<dbReference type="Proteomes" id="UP000094527">
    <property type="component" value="Unassembled WGS sequence"/>
</dbReference>
<dbReference type="Gene3D" id="3.30.30.30">
    <property type="match status" value="1"/>
</dbReference>
<dbReference type="Pfam" id="PF00012">
    <property type="entry name" value="HSP70"/>
    <property type="match status" value="1"/>
</dbReference>
<organism evidence="4 5">
    <name type="scientific">Orchesella cincta</name>
    <name type="common">Springtail</name>
    <name type="synonym">Podura cincta</name>
    <dbReference type="NCBI Taxonomy" id="48709"/>
    <lineage>
        <taxon>Eukaryota</taxon>
        <taxon>Metazoa</taxon>
        <taxon>Ecdysozoa</taxon>
        <taxon>Arthropoda</taxon>
        <taxon>Hexapoda</taxon>
        <taxon>Collembola</taxon>
        <taxon>Entomobryomorpha</taxon>
        <taxon>Entomobryoidea</taxon>
        <taxon>Orchesellidae</taxon>
        <taxon>Orchesellinae</taxon>
        <taxon>Orchesella</taxon>
    </lineage>
</organism>
<dbReference type="InterPro" id="IPR043129">
    <property type="entry name" value="ATPase_NBD"/>
</dbReference>
<gene>
    <name evidence="4" type="ORF">Ocin01_12006</name>
</gene>
<evidence type="ECO:0000313" key="4">
    <source>
        <dbReference type="EMBL" id="ODM94673.1"/>
    </source>
</evidence>
<reference evidence="4 5" key="1">
    <citation type="journal article" date="2016" name="Genome Biol. Evol.">
        <title>Gene Family Evolution Reflects Adaptation to Soil Environmental Stressors in the Genome of the Collembolan Orchesella cincta.</title>
        <authorList>
            <person name="Faddeeva-Vakhrusheva A."/>
            <person name="Derks M.F."/>
            <person name="Anvar S.Y."/>
            <person name="Agamennone V."/>
            <person name="Suring W."/>
            <person name="Smit S."/>
            <person name="van Straalen N.M."/>
            <person name="Roelofs D."/>
        </authorList>
    </citation>
    <scope>NUCLEOTIDE SEQUENCE [LARGE SCALE GENOMIC DNA]</scope>
    <source>
        <tissue evidence="4">Mixed pool</tissue>
    </source>
</reference>
<dbReference type="CDD" id="cd24028">
    <property type="entry name" value="ASKHA_NBD_HSP70_HSPA1-like"/>
    <property type="match status" value="1"/>
</dbReference>
<dbReference type="PRINTS" id="PR00301">
    <property type="entry name" value="HEATSHOCK70"/>
</dbReference>
<dbReference type="SUPFAM" id="SSF53067">
    <property type="entry name" value="Actin-like ATPase domain"/>
    <property type="match status" value="2"/>
</dbReference>
<dbReference type="PROSITE" id="PS00297">
    <property type="entry name" value="HSP70_1"/>
    <property type="match status" value="1"/>
</dbReference>
<evidence type="ECO:0000256" key="1">
    <source>
        <dbReference type="ARBA" id="ARBA00007381"/>
    </source>
</evidence>
<dbReference type="FunFam" id="3.30.30.30:FF:000003">
    <property type="entry name" value="Heat shock protein 9"/>
    <property type="match status" value="1"/>
</dbReference>
<name>A0A1D2MNU1_ORCCI</name>
<dbReference type="Gene3D" id="3.90.640.10">
    <property type="entry name" value="Actin, Chain A, domain 4"/>
    <property type="match status" value="1"/>
</dbReference>
<keyword evidence="5" id="KW-1185">Reference proteome</keyword>
<evidence type="ECO:0000256" key="3">
    <source>
        <dbReference type="ARBA" id="ARBA00022840"/>
    </source>
</evidence>
<dbReference type="EMBL" id="LJIJ01000771">
    <property type="protein sequence ID" value="ODM94673.1"/>
    <property type="molecule type" value="Genomic_DNA"/>
</dbReference>
<accession>A0A1D2MNU1</accession>
<dbReference type="Gene3D" id="2.60.34.10">
    <property type="entry name" value="Substrate Binding Domain Of DNAk, Chain A, domain 1"/>
    <property type="match status" value="1"/>
</dbReference>
<dbReference type="AlphaFoldDB" id="A0A1D2MNU1"/>
<dbReference type="InterPro" id="IPR013126">
    <property type="entry name" value="Hsp_70_fam"/>
</dbReference>
<evidence type="ECO:0000256" key="2">
    <source>
        <dbReference type="ARBA" id="ARBA00022741"/>
    </source>
</evidence>
<dbReference type="PANTHER" id="PTHR19375">
    <property type="entry name" value="HEAT SHOCK PROTEIN 70KDA"/>
    <property type="match status" value="1"/>
</dbReference>
<dbReference type="InterPro" id="IPR018181">
    <property type="entry name" value="Heat_shock_70_CS"/>
</dbReference>
<comment type="caution">
    <text evidence="4">The sequence shown here is derived from an EMBL/GenBank/DDBJ whole genome shotgun (WGS) entry which is preliminary data.</text>
</comment>
<proteinExistence type="inferred from homology"/>